<dbReference type="GO" id="GO:0008703">
    <property type="term" value="F:5-amino-6-(5-phosphoribosylamino)uracil reductase activity"/>
    <property type="evidence" value="ECO:0007669"/>
    <property type="project" value="InterPro"/>
</dbReference>
<reference evidence="2 3" key="1">
    <citation type="submission" date="2020-07" db="EMBL/GenBank/DDBJ databases">
        <title>Sequencing the genomes of 1000 actinobacteria strains.</title>
        <authorList>
            <person name="Klenk H.-P."/>
        </authorList>
    </citation>
    <scope>NUCLEOTIDE SEQUENCE [LARGE SCALE GENOMIC DNA]</scope>
    <source>
        <strain evidence="2 3">DSM 24662</strain>
    </source>
</reference>
<comment type="caution">
    <text evidence="2">The sequence shown here is derived from an EMBL/GenBank/DDBJ whole genome shotgun (WGS) entry which is preliminary data.</text>
</comment>
<evidence type="ECO:0000313" key="2">
    <source>
        <dbReference type="EMBL" id="NYE19852.1"/>
    </source>
</evidence>
<gene>
    <name evidence="2" type="ORF">BJ991_001880</name>
</gene>
<dbReference type="EMBL" id="JACCBV010000001">
    <property type="protein sequence ID" value="NYE19852.1"/>
    <property type="molecule type" value="Genomic_DNA"/>
</dbReference>
<dbReference type="Proteomes" id="UP000576969">
    <property type="component" value="Unassembled WGS sequence"/>
</dbReference>
<keyword evidence="3" id="KW-1185">Reference proteome</keyword>
<dbReference type="RefSeq" id="WP_179489457.1">
    <property type="nucleotide sequence ID" value="NZ_JACCBV010000001.1"/>
</dbReference>
<evidence type="ECO:0000313" key="3">
    <source>
        <dbReference type="Proteomes" id="UP000576969"/>
    </source>
</evidence>
<feature type="domain" description="Bacterial bifunctional deaminase-reductase C-terminal" evidence="1">
    <location>
        <begin position="5"/>
        <end position="189"/>
    </location>
</feature>
<dbReference type="GO" id="GO:0009231">
    <property type="term" value="P:riboflavin biosynthetic process"/>
    <property type="evidence" value="ECO:0007669"/>
    <property type="project" value="InterPro"/>
</dbReference>
<evidence type="ECO:0000259" key="1">
    <source>
        <dbReference type="Pfam" id="PF01872"/>
    </source>
</evidence>
<dbReference type="InterPro" id="IPR002734">
    <property type="entry name" value="RibDG_C"/>
</dbReference>
<organism evidence="2 3">
    <name type="scientific">Microbacterium immunditiarum</name>
    <dbReference type="NCBI Taxonomy" id="337480"/>
    <lineage>
        <taxon>Bacteria</taxon>
        <taxon>Bacillati</taxon>
        <taxon>Actinomycetota</taxon>
        <taxon>Actinomycetes</taxon>
        <taxon>Micrococcales</taxon>
        <taxon>Microbacteriaceae</taxon>
        <taxon>Microbacterium</taxon>
    </lineage>
</organism>
<sequence>MSTRTLTVCNFVTVDGRYEDDTHDIVSFFEHQHPDYRGADSFDHYTTSLLRESDTLLLSGRRSFLGNMTYWSGVREAADATAIRREFADLILAVEKVVVSDTVTDADIAPYENTRIVRIEDARREVAAMKQTEGRGILILLGRLLWNDLMEAGLVDELHLVTFPLIAGRGVPLFDTRPPVALKLLETRAWEESGNVLMRWRVDSAETRDE</sequence>
<dbReference type="Pfam" id="PF01872">
    <property type="entry name" value="RibD_C"/>
    <property type="match status" value="1"/>
</dbReference>
<dbReference type="InterPro" id="IPR024072">
    <property type="entry name" value="DHFR-like_dom_sf"/>
</dbReference>
<dbReference type="Gene3D" id="3.40.430.10">
    <property type="entry name" value="Dihydrofolate Reductase, subunit A"/>
    <property type="match status" value="1"/>
</dbReference>
<dbReference type="SUPFAM" id="SSF53597">
    <property type="entry name" value="Dihydrofolate reductase-like"/>
    <property type="match status" value="1"/>
</dbReference>
<proteinExistence type="predicted"/>
<protein>
    <submittedName>
        <fullName evidence="2">Dihydrofolate reductase</fullName>
    </submittedName>
</protein>
<accession>A0A7Y9KHU4</accession>
<name>A0A7Y9KHU4_9MICO</name>
<dbReference type="AlphaFoldDB" id="A0A7Y9KHU4"/>